<gene>
    <name evidence="5" type="ORF">H7313_13125</name>
</gene>
<dbReference type="Gene3D" id="3.80.10.10">
    <property type="entry name" value="Ribonuclease Inhibitor"/>
    <property type="match status" value="2"/>
</dbReference>
<keyword evidence="2" id="KW-0812">Transmembrane</keyword>
<dbReference type="Pfam" id="PF01833">
    <property type="entry name" value="TIG"/>
    <property type="match status" value="1"/>
</dbReference>
<reference evidence="5 6" key="1">
    <citation type="submission" date="2020-08" db="EMBL/GenBank/DDBJ databases">
        <authorList>
            <person name="Liu C."/>
            <person name="Sun Q."/>
        </authorList>
    </citation>
    <scope>NUCLEOTIDE SEQUENCE [LARGE SCALE GENOMIC DNA]</scope>
    <source>
        <strain evidence="5 6">N22</strain>
    </source>
</reference>
<feature type="transmembrane region" description="Helical" evidence="2">
    <location>
        <begin position="719"/>
        <end position="741"/>
    </location>
</feature>
<dbReference type="Pfam" id="PF13306">
    <property type="entry name" value="LRR_5"/>
    <property type="match status" value="1"/>
</dbReference>
<dbReference type="AlphaFoldDB" id="A0A842JFQ8"/>
<evidence type="ECO:0000256" key="2">
    <source>
        <dbReference type="SAM" id="Phobius"/>
    </source>
</evidence>
<evidence type="ECO:0000256" key="1">
    <source>
        <dbReference type="SAM" id="MobiDB-lite"/>
    </source>
</evidence>
<proteinExistence type="predicted"/>
<dbReference type="SUPFAM" id="SSF48726">
    <property type="entry name" value="Immunoglobulin"/>
    <property type="match status" value="1"/>
</dbReference>
<dbReference type="GO" id="GO:0005975">
    <property type="term" value="P:carbohydrate metabolic process"/>
    <property type="evidence" value="ECO:0007669"/>
    <property type="project" value="UniProtKB-ARBA"/>
</dbReference>
<evidence type="ECO:0000259" key="4">
    <source>
        <dbReference type="PROSITE" id="PS50835"/>
    </source>
</evidence>
<dbReference type="EMBL" id="JACMSE010000011">
    <property type="protein sequence ID" value="MBC2890274.1"/>
    <property type="molecule type" value="Genomic_DNA"/>
</dbReference>
<dbReference type="InterPro" id="IPR007110">
    <property type="entry name" value="Ig-like_dom"/>
</dbReference>
<dbReference type="Gene3D" id="2.60.40.10">
    <property type="entry name" value="Immunoglobulins"/>
    <property type="match status" value="2"/>
</dbReference>
<name>A0A842JFQ8_9ACTN</name>
<keyword evidence="3" id="KW-0732">Signal</keyword>
<protein>
    <submittedName>
        <fullName evidence="5">Leucine-rich repeat protein</fullName>
    </submittedName>
</protein>
<feature type="region of interest" description="Disordered" evidence="1">
    <location>
        <begin position="32"/>
        <end position="67"/>
    </location>
</feature>
<keyword evidence="2" id="KW-1133">Transmembrane helix</keyword>
<keyword evidence="2" id="KW-0472">Membrane</keyword>
<sequence>MEKRAGAKAAGRMGRILAAAALAAALVPATALAQEEPEASTPPPSQNDLSLPDAQAGTDQVAPASNDVPTAVATVDLTNYATFEAAADDQTTEPRSRYASLTVTGKTTGGEWTQADGAYLKGNFTGVTDLDLDGFAGTFGAKAFYSCGSLAKVRLPGGAAISEWMFYYCGNLKTLACETVPEDGTVDLTGANPSFGKSAFYLSGVEKALLPKGAGIPENMFVNCYNLKTLACGTVPEDGVIDLTGADLSFGDDAFNGSGVERVRLPEGAEVSRTMFQSCHGLKTLACGTAEEAPFVEGVVDLTGARSFEYGAFYSSGVERVRLPEGAEVSESMFSNCDKLRALACGTAGLEDGTADLTGANPSFGRSAFACDQNSPNAVERVRLPEGAEVSARMFEYCKNLKTLACGMAEEVPFEEGVVDLTGAGSFGGFAFRFTIPKKVRLPADKAVPGGMFVSCLSLRTLAFVGAEGGTAPAVEPDAFADTRNEPNCTLYYPKGATGYGKDEISFFLSNWTRSEYEGLEIGSQPESRAVFAGQDASFSVSGVAGSPEEFGYRWQAQGAAGAWEDLADGNGYSGTGTKTLSIAKAAPALDGARYRCVVSNDVQTVPSAAAALAVKGAPVASGLSPASGTTLGGTKVTLTGSGFEGATSIEVGGKSVDFAVASDTEITFVTPAGDPGKADVVVRNPAGASEPLSFAYLAPAPAPAGGGSSLASTGDASAAAPLAGLALASGAAAAAAACGARRRRDR</sequence>
<dbReference type="SUPFAM" id="SSF81296">
    <property type="entry name" value="E set domains"/>
    <property type="match status" value="1"/>
</dbReference>
<feature type="chain" id="PRO_5032949014" evidence="3">
    <location>
        <begin position="34"/>
        <end position="747"/>
    </location>
</feature>
<evidence type="ECO:0000256" key="3">
    <source>
        <dbReference type="SAM" id="SignalP"/>
    </source>
</evidence>
<dbReference type="InterPro" id="IPR036179">
    <property type="entry name" value="Ig-like_dom_sf"/>
</dbReference>
<dbReference type="Proteomes" id="UP000587396">
    <property type="component" value="Unassembled WGS sequence"/>
</dbReference>
<dbReference type="PANTHER" id="PTHR45661:SF3">
    <property type="entry name" value="IG-LIKE DOMAIN-CONTAINING PROTEIN"/>
    <property type="match status" value="1"/>
</dbReference>
<dbReference type="SMART" id="SM00429">
    <property type="entry name" value="IPT"/>
    <property type="match status" value="1"/>
</dbReference>
<evidence type="ECO:0000313" key="5">
    <source>
        <dbReference type="EMBL" id="MBC2890274.1"/>
    </source>
</evidence>
<feature type="signal peptide" evidence="3">
    <location>
        <begin position="1"/>
        <end position="33"/>
    </location>
</feature>
<dbReference type="CDD" id="cd00102">
    <property type="entry name" value="IPT"/>
    <property type="match status" value="1"/>
</dbReference>
<dbReference type="InterPro" id="IPR032675">
    <property type="entry name" value="LRR_dom_sf"/>
</dbReference>
<keyword evidence="6" id="KW-1185">Reference proteome</keyword>
<dbReference type="InterPro" id="IPR002909">
    <property type="entry name" value="IPT_dom"/>
</dbReference>
<comment type="caution">
    <text evidence="5">The sequence shown here is derived from an EMBL/GenBank/DDBJ whole genome shotgun (WGS) entry which is preliminary data.</text>
</comment>
<feature type="domain" description="Ig-like" evidence="4">
    <location>
        <begin position="541"/>
        <end position="614"/>
    </location>
</feature>
<dbReference type="InterPro" id="IPR053139">
    <property type="entry name" value="Surface_bspA-like"/>
</dbReference>
<dbReference type="RefSeq" id="WP_185906008.1">
    <property type="nucleotide sequence ID" value="NZ_JACMSE010000011.1"/>
</dbReference>
<organism evidence="5 6">
    <name type="scientific">Gordonibacter massiliensis</name>
    <name type="common">ex Traore et al. 2017</name>
    <dbReference type="NCBI Taxonomy" id="1841863"/>
    <lineage>
        <taxon>Bacteria</taxon>
        <taxon>Bacillati</taxon>
        <taxon>Actinomycetota</taxon>
        <taxon>Coriobacteriia</taxon>
        <taxon>Eggerthellales</taxon>
        <taxon>Eggerthellaceae</taxon>
        <taxon>Gordonibacter</taxon>
    </lineage>
</organism>
<accession>A0A842JFQ8</accession>
<dbReference type="InterPro" id="IPR014756">
    <property type="entry name" value="Ig_E-set"/>
</dbReference>
<dbReference type="PANTHER" id="PTHR45661">
    <property type="entry name" value="SURFACE ANTIGEN"/>
    <property type="match status" value="1"/>
</dbReference>
<dbReference type="PROSITE" id="PS50835">
    <property type="entry name" value="IG_LIKE"/>
    <property type="match status" value="1"/>
</dbReference>
<dbReference type="InterPro" id="IPR026906">
    <property type="entry name" value="LRR_5"/>
</dbReference>
<evidence type="ECO:0000313" key="6">
    <source>
        <dbReference type="Proteomes" id="UP000587396"/>
    </source>
</evidence>
<dbReference type="InterPro" id="IPR013783">
    <property type="entry name" value="Ig-like_fold"/>
</dbReference>